<comment type="caution">
    <text evidence="1">The sequence shown here is derived from an EMBL/GenBank/DDBJ whole genome shotgun (WGS) entry which is preliminary data.</text>
</comment>
<sequence length="182" mass="18730">MGSKMATAGNRISSNQVVLLNGAIMAAALLLAVYGSPSLASKFSQLPIKGYVNEIAPSVSVPDNPQALPGAMASPAQSTDPAEPDLALLDEIFVPAAPVVDDGAIKAVEAEQQLRNQLASVQLTGLATGGAFINGRFVQSGQPIGMIVSSPEGQPLEVFVQLRNNGALLVAGAYSHLLELKQ</sequence>
<dbReference type="AlphaFoldDB" id="A0ABD4XXK9"/>
<gene>
    <name evidence="1" type="ORF">N5D09_02735</name>
</gene>
<evidence type="ECO:0008006" key="3">
    <source>
        <dbReference type="Google" id="ProtNLM"/>
    </source>
</evidence>
<protein>
    <recommendedName>
        <fullName evidence="3">Type II secretion system protein GspC N-terminal domain-containing protein</fullName>
    </recommendedName>
</protein>
<dbReference type="RefSeq" id="WP_223656333.1">
    <property type="nucleotide sequence ID" value="NZ_JAOCDG010000003.1"/>
</dbReference>
<reference evidence="1" key="1">
    <citation type="submission" date="2022-09" db="EMBL/GenBank/DDBJ databases">
        <title>Intensive care unit water sources are persistently colonized with multi-drug resistant bacteria and are the site of extensive horizontal gene transfer of antibiotic resistance genes.</title>
        <authorList>
            <person name="Diorio-Toth L."/>
        </authorList>
    </citation>
    <scope>NUCLEOTIDE SEQUENCE</scope>
    <source>
        <strain evidence="1">GD03864</strain>
    </source>
</reference>
<dbReference type="EMBL" id="JAOCDG010000003">
    <property type="protein sequence ID" value="MDH0687002.1"/>
    <property type="molecule type" value="Genomic_DNA"/>
</dbReference>
<evidence type="ECO:0000313" key="1">
    <source>
        <dbReference type="EMBL" id="MDH0687002.1"/>
    </source>
</evidence>
<evidence type="ECO:0000313" key="2">
    <source>
        <dbReference type="Proteomes" id="UP001161139"/>
    </source>
</evidence>
<proteinExistence type="predicted"/>
<organism evidence="1 2">
    <name type="scientific">Stutzerimonas stutzeri</name>
    <name type="common">Pseudomonas stutzeri</name>
    <dbReference type="NCBI Taxonomy" id="316"/>
    <lineage>
        <taxon>Bacteria</taxon>
        <taxon>Pseudomonadati</taxon>
        <taxon>Pseudomonadota</taxon>
        <taxon>Gammaproteobacteria</taxon>
        <taxon>Pseudomonadales</taxon>
        <taxon>Pseudomonadaceae</taxon>
        <taxon>Stutzerimonas</taxon>
    </lineage>
</organism>
<dbReference type="Proteomes" id="UP001161139">
    <property type="component" value="Unassembled WGS sequence"/>
</dbReference>
<accession>A0ABD4XXK9</accession>
<name>A0ABD4XXK9_STUST</name>